<protein>
    <submittedName>
        <fullName evidence="1">Uncharacterized protein</fullName>
    </submittedName>
</protein>
<organism evidence="1">
    <name type="scientific">Arundo donax</name>
    <name type="common">Giant reed</name>
    <name type="synonym">Donax arundinaceus</name>
    <dbReference type="NCBI Taxonomy" id="35708"/>
    <lineage>
        <taxon>Eukaryota</taxon>
        <taxon>Viridiplantae</taxon>
        <taxon>Streptophyta</taxon>
        <taxon>Embryophyta</taxon>
        <taxon>Tracheophyta</taxon>
        <taxon>Spermatophyta</taxon>
        <taxon>Magnoliopsida</taxon>
        <taxon>Liliopsida</taxon>
        <taxon>Poales</taxon>
        <taxon>Poaceae</taxon>
        <taxon>PACMAD clade</taxon>
        <taxon>Arundinoideae</taxon>
        <taxon>Arundineae</taxon>
        <taxon>Arundo</taxon>
    </lineage>
</organism>
<accession>A0A0A9HV41</accession>
<evidence type="ECO:0000313" key="1">
    <source>
        <dbReference type="EMBL" id="JAE39679.1"/>
    </source>
</evidence>
<dbReference type="AlphaFoldDB" id="A0A0A9HV41"/>
<sequence>MIGRVTYKERWTSETNTNLKTSVVVILSRLSTGRRMLCMVQRSERAPAEIT</sequence>
<name>A0A0A9HV41_ARUDO</name>
<reference evidence="1" key="2">
    <citation type="journal article" date="2015" name="Data Brief">
        <title>Shoot transcriptome of the giant reed, Arundo donax.</title>
        <authorList>
            <person name="Barrero R.A."/>
            <person name="Guerrero F.D."/>
            <person name="Moolhuijzen P."/>
            <person name="Goolsby J.A."/>
            <person name="Tidwell J."/>
            <person name="Bellgard S.E."/>
            <person name="Bellgard M.I."/>
        </authorList>
    </citation>
    <scope>NUCLEOTIDE SEQUENCE</scope>
    <source>
        <tissue evidence="1">Shoot tissue taken approximately 20 cm above the soil surface</tissue>
    </source>
</reference>
<dbReference type="EMBL" id="GBRH01158217">
    <property type="protein sequence ID" value="JAE39679.1"/>
    <property type="molecule type" value="Transcribed_RNA"/>
</dbReference>
<reference evidence="1" key="1">
    <citation type="submission" date="2014-09" db="EMBL/GenBank/DDBJ databases">
        <authorList>
            <person name="Magalhaes I.L.F."/>
            <person name="Oliveira U."/>
            <person name="Santos F.R."/>
            <person name="Vidigal T.H.D.A."/>
            <person name="Brescovit A.D."/>
            <person name="Santos A.J."/>
        </authorList>
    </citation>
    <scope>NUCLEOTIDE SEQUENCE</scope>
    <source>
        <tissue evidence="1">Shoot tissue taken approximately 20 cm above the soil surface</tissue>
    </source>
</reference>
<proteinExistence type="predicted"/>